<dbReference type="InterPro" id="IPR013656">
    <property type="entry name" value="PAS_4"/>
</dbReference>
<feature type="domain" description="Histidine kinase" evidence="7">
    <location>
        <begin position="867"/>
        <end position="1080"/>
    </location>
</feature>
<dbReference type="SUPFAM" id="SSF55874">
    <property type="entry name" value="ATPase domain of HSP90 chaperone/DNA topoisomerase II/histidine kinase"/>
    <property type="match status" value="1"/>
</dbReference>
<dbReference type="SMART" id="SM00091">
    <property type="entry name" value="PAS"/>
    <property type="match status" value="3"/>
</dbReference>
<evidence type="ECO:0000256" key="2">
    <source>
        <dbReference type="ARBA" id="ARBA00012438"/>
    </source>
</evidence>
<keyword evidence="6" id="KW-0175">Coiled coil</keyword>
<comment type="catalytic activity">
    <reaction evidence="1">
        <text>ATP + protein L-histidine = ADP + protein N-phospho-L-histidine.</text>
        <dbReference type="EC" id="2.7.13.3"/>
    </reaction>
</comment>
<dbReference type="InterPro" id="IPR003594">
    <property type="entry name" value="HATPase_dom"/>
</dbReference>
<organism evidence="10 11">
    <name type="scientific">Desulfonema ishimotonii</name>
    <dbReference type="NCBI Taxonomy" id="45657"/>
    <lineage>
        <taxon>Bacteria</taxon>
        <taxon>Pseudomonadati</taxon>
        <taxon>Thermodesulfobacteriota</taxon>
        <taxon>Desulfobacteria</taxon>
        <taxon>Desulfobacterales</taxon>
        <taxon>Desulfococcaceae</taxon>
        <taxon>Desulfonema</taxon>
    </lineage>
</organism>
<dbReference type="SUPFAM" id="SSF55781">
    <property type="entry name" value="GAF domain-like"/>
    <property type="match status" value="1"/>
</dbReference>
<dbReference type="PROSITE" id="PS50112">
    <property type="entry name" value="PAS"/>
    <property type="match status" value="1"/>
</dbReference>
<proteinExistence type="predicted"/>
<keyword evidence="3" id="KW-0597">Phosphoprotein</keyword>
<dbReference type="InterPro" id="IPR003661">
    <property type="entry name" value="HisK_dim/P_dom"/>
</dbReference>
<dbReference type="Pfam" id="PF08447">
    <property type="entry name" value="PAS_3"/>
    <property type="match status" value="1"/>
</dbReference>
<dbReference type="Proteomes" id="UP000288096">
    <property type="component" value="Unassembled WGS sequence"/>
</dbReference>
<dbReference type="SUPFAM" id="SSF55785">
    <property type="entry name" value="PYP-like sensor domain (PAS domain)"/>
    <property type="match status" value="4"/>
</dbReference>
<dbReference type="Pfam" id="PF13188">
    <property type="entry name" value="PAS_8"/>
    <property type="match status" value="1"/>
</dbReference>
<dbReference type="GO" id="GO:0000155">
    <property type="term" value="F:phosphorelay sensor kinase activity"/>
    <property type="evidence" value="ECO:0007669"/>
    <property type="project" value="InterPro"/>
</dbReference>
<dbReference type="PROSITE" id="PS50113">
    <property type="entry name" value="PAC"/>
    <property type="match status" value="2"/>
</dbReference>
<dbReference type="CDD" id="cd00130">
    <property type="entry name" value="PAS"/>
    <property type="match status" value="1"/>
</dbReference>
<dbReference type="CDD" id="cd00082">
    <property type="entry name" value="HisKA"/>
    <property type="match status" value="1"/>
</dbReference>
<dbReference type="PRINTS" id="PR00344">
    <property type="entry name" value="BCTRLSENSOR"/>
</dbReference>
<dbReference type="InterPro" id="IPR003018">
    <property type="entry name" value="GAF"/>
</dbReference>
<keyword evidence="4" id="KW-0808">Transferase</keyword>
<dbReference type="InterPro" id="IPR000014">
    <property type="entry name" value="PAS"/>
</dbReference>
<dbReference type="PANTHER" id="PTHR43304">
    <property type="entry name" value="PHYTOCHROME-LIKE PROTEIN CPH1"/>
    <property type="match status" value="1"/>
</dbReference>
<dbReference type="EC" id="2.7.13.3" evidence="2"/>
<comment type="caution">
    <text evidence="10">The sequence shown here is derived from an EMBL/GenBank/DDBJ whole genome shotgun (WGS) entry which is preliminary data.</text>
</comment>
<dbReference type="OrthoDB" id="5413707at2"/>
<dbReference type="Pfam" id="PF13185">
    <property type="entry name" value="GAF_2"/>
    <property type="match status" value="1"/>
</dbReference>
<dbReference type="InterPro" id="IPR035965">
    <property type="entry name" value="PAS-like_dom_sf"/>
</dbReference>
<dbReference type="NCBIfam" id="TIGR00229">
    <property type="entry name" value="sensory_box"/>
    <property type="match status" value="2"/>
</dbReference>
<dbReference type="InterPro" id="IPR013655">
    <property type="entry name" value="PAS_fold_3"/>
</dbReference>
<evidence type="ECO:0000256" key="3">
    <source>
        <dbReference type="ARBA" id="ARBA00022553"/>
    </source>
</evidence>
<dbReference type="Gene3D" id="3.30.565.10">
    <property type="entry name" value="Histidine kinase-like ATPase, C-terminal domain"/>
    <property type="match status" value="1"/>
</dbReference>
<dbReference type="SMART" id="SM00388">
    <property type="entry name" value="HisKA"/>
    <property type="match status" value="1"/>
</dbReference>
<dbReference type="PROSITE" id="PS50109">
    <property type="entry name" value="HIS_KIN"/>
    <property type="match status" value="1"/>
</dbReference>
<accession>A0A401FUV2</accession>
<evidence type="ECO:0000256" key="4">
    <source>
        <dbReference type="ARBA" id="ARBA00022679"/>
    </source>
</evidence>
<reference evidence="11" key="2">
    <citation type="submission" date="2019-01" db="EMBL/GenBank/DDBJ databases">
        <title>Genome sequence of Desulfonema ishimotonii strain Tokyo 01.</title>
        <authorList>
            <person name="Fukui M."/>
        </authorList>
    </citation>
    <scope>NUCLEOTIDE SEQUENCE [LARGE SCALE GENOMIC DNA]</scope>
    <source>
        <strain evidence="11">Tokyo 01</strain>
    </source>
</reference>
<dbReference type="InterPro" id="IPR052162">
    <property type="entry name" value="Sensor_kinase/Photoreceptor"/>
</dbReference>
<dbReference type="AlphaFoldDB" id="A0A401FUV2"/>
<feature type="coiled-coil region" evidence="6">
    <location>
        <begin position="7"/>
        <end position="37"/>
    </location>
</feature>
<dbReference type="Pfam" id="PF00512">
    <property type="entry name" value="HisKA"/>
    <property type="match status" value="1"/>
</dbReference>
<dbReference type="SMART" id="SM00387">
    <property type="entry name" value="HATPase_c"/>
    <property type="match status" value="1"/>
</dbReference>
<dbReference type="EMBL" id="BEXT01000001">
    <property type="protein sequence ID" value="GBC60740.1"/>
    <property type="molecule type" value="Genomic_DNA"/>
</dbReference>
<name>A0A401FUV2_9BACT</name>
<dbReference type="RefSeq" id="WP_124328118.1">
    <property type="nucleotide sequence ID" value="NZ_BEXT01000001.1"/>
</dbReference>
<dbReference type="InterPro" id="IPR000700">
    <property type="entry name" value="PAS-assoc_C"/>
</dbReference>
<feature type="domain" description="PAS" evidence="8">
    <location>
        <begin position="34"/>
        <end position="106"/>
    </location>
</feature>
<evidence type="ECO:0000256" key="1">
    <source>
        <dbReference type="ARBA" id="ARBA00000085"/>
    </source>
</evidence>
<dbReference type="PANTHER" id="PTHR43304:SF1">
    <property type="entry name" value="PAC DOMAIN-CONTAINING PROTEIN"/>
    <property type="match status" value="1"/>
</dbReference>
<evidence type="ECO:0000259" key="8">
    <source>
        <dbReference type="PROSITE" id="PS50112"/>
    </source>
</evidence>
<feature type="domain" description="PAC" evidence="9">
    <location>
        <begin position="413"/>
        <end position="467"/>
    </location>
</feature>
<dbReference type="Gene3D" id="3.30.450.40">
    <property type="match status" value="1"/>
</dbReference>
<reference evidence="11" key="1">
    <citation type="submission" date="2017-11" db="EMBL/GenBank/DDBJ databases">
        <authorList>
            <person name="Watanabe M."/>
            <person name="Kojima H."/>
        </authorList>
    </citation>
    <scope>NUCLEOTIDE SEQUENCE [LARGE SCALE GENOMIC DNA]</scope>
    <source>
        <strain evidence="11">Tokyo 01</strain>
    </source>
</reference>
<dbReference type="Gene3D" id="3.30.450.20">
    <property type="entry name" value="PAS domain"/>
    <property type="match status" value="4"/>
</dbReference>
<dbReference type="Pfam" id="PF02518">
    <property type="entry name" value="HATPase_c"/>
    <property type="match status" value="1"/>
</dbReference>
<evidence type="ECO:0000256" key="5">
    <source>
        <dbReference type="ARBA" id="ARBA00022777"/>
    </source>
</evidence>
<dbReference type="SMART" id="SM00086">
    <property type="entry name" value="PAC"/>
    <property type="match status" value="1"/>
</dbReference>
<keyword evidence="11" id="KW-1185">Reference proteome</keyword>
<evidence type="ECO:0000259" key="7">
    <source>
        <dbReference type="PROSITE" id="PS50109"/>
    </source>
</evidence>
<dbReference type="Pfam" id="PF08448">
    <property type="entry name" value="PAS_4"/>
    <property type="match status" value="1"/>
</dbReference>
<dbReference type="InterPro" id="IPR005467">
    <property type="entry name" value="His_kinase_dom"/>
</dbReference>
<dbReference type="InterPro" id="IPR036890">
    <property type="entry name" value="HATPase_C_sf"/>
</dbReference>
<dbReference type="InterPro" id="IPR029016">
    <property type="entry name" value="GAF-like_dom_sf"/>
</dbReference>
<keyword evidence="5" id="KW-0418">Kinase</keyword>
<evidence type="ECO:0000256" key="6">
    <source>
        <dbReference type="SAM" id="Coils"/>
    </source>
</evidence>
<dbReference type="InterPro" id="IPR001610">
    <property type="entry name" value="PAC"/>
</dbReference>
<gene>
    <name evidence="10" type="ORF">DENIS_1699</name>
</gene>
<evidence type="ECO:0000313" key="11">
    <source>
        <dbReference type="Proteomes" id="UP000288096"/>
    </source>
</evidence>
<evidence type="ECO:0000259" key="9">
    <source>
        <dbReference type="PROSITE" id="PS50113"/>
    </source>
</evidence>
<dbReference type="InterPro" id="IPR004358">
    <property type="entry name" value="Sig_transdc_His_kin-like_C"/>
</dbReference>
<sequence length="1083" mass="124806">MNALPDAEKPEQKIRQLEQEVNALRRSNAALRQSEKRYRFAMEAANEGLWDWNLKTNEVYFTPRYYTMLGYRPYEMPPAFTTWKNLLHPGDRETTLGVLNDYLAQKRKTFEVEFRIKTKSGEWRWILGKGKIVEWDDAGKPVRLIGVHADIHRHKQQEARINQLNTVLHTMREVSHLILREKDRKQMIQGICDTLIHTCGYQSVWIALLNSDTKLTKAAECGLGENFLKIFNQLKRGRLMDCAREARKNGRAVLSDHSSEKCRECPVGKNYSESTSAIIPLRYGETDYGLICLSFPGGFKLDERERELMENMAGDIAFCLYSFDREEERQRTEAALRRYEAIISNVRDSIALVDRNYIYRIINPTLIDFLKRFEKLSDMSLDTVAGRSMPDVLERELFEVHLKPQIDRCFAGESVPHQLWSYGSGNDGVFMDRGYYPVVENDGTISGVIISSRDITELKRTEASLVRRTCELRERIKELNCLVGISVLLEKSDISTDKFFDTVVRFIRSAFQYPEITCVCIRLADGRKFLTDYFKETPWGLATDIIVRQEYIGCIEVFYSERKWPAGEVPFLPEEQVLLFSISERLGKVLDRKHAEKALQESEARYRAMFENMSSGVAVYKAVDSGRNFVFVDFNKASERMDQIRRENVIGKRLTDVFRGVKEFGLLRILERVWVTGRPEEQPLRYYADDRISGWRRGFVYKLASGEIVTLYTDETRQKEAELALQESEKRFRDLVESSPVGIAILQSRKLVYQNPAQRRLKVIDQRAIFPDFDHIYPDDVEKVKRLYGRFVSYELQNLETDFRFYPLDREIATSAPMWINCRISRITFRGEEALLLNMIDVTRAREMEKLIRVQDKMTSLGRVTAGIAHEIRNPLSGINIYLDALEQLLGEYDFPEGTRRILDKIQSASAKIESIIKRVMDFSRPGEPRFARINLRQPVEDAIHLTAVTLEKSGIDLRQNITPDLPMCNADRQMIEQVMLNLINNAMEAVKEACDDKIIQISAFKENGNVCVSVSDSGPGVPAGTVNNIFDPFYSTKQRGTGIGLSLCHRIITDHGGTLRVTPSQWGGAEFTLKIPVKRKLK</sequence>
<dbReference type="InterPro" id="IPR036097">
    <property type="entry name" value="HisK_dim/P_sf"/>
</dbReference>
<feature type="domain" description="PAC" evidence="9">
    <location>
        <begin position="110"/>
        <end position="163"/>
    </location>
</feature>
<dbReference type="Gene3D" id="1.10.287.130">
    <property type="match status" value="1"/>
</dbReference>
<dbReference type="SUPFAM" id="SSF47384">
    <property type="entry name" value="Homodimeric domain of signal transducing histidine kinase"/>
    <property type="match status" value="1"/>
</dbReference>
<protein>
    <recommendedName>
        <fullName evidence="2">histidine kinase</fullName>
        <ecNumber evidence="2">2.7.13.3</ecNumber>
    </recommendedName>
</protein>
<evidence type="ECO:0000313" key="10">
    <source>
        <dbReference type="EMBL" id="GBC60740.1"/>
    </source>
</evidence>